<dbReference type="GO" id="GO:0015254">
    <property type="term" value="F:glycerol channel activity"/>
    <property type="evidence" value="ECO:0007669"/>
    <property type="project" value="TreeGrafter"/>
</dbReference>
<dbReference type="InterPro" id="IPR000425">
    <property type="entry name" value="MIP"/>
</dbReference>
<dbReference type="SUPFAM" id="SSF81338">
    <property type="entry name" value="Aquaporin-like"/>
    <property type="match status" value="1"/>
</dbReference>
<keyword evidence="4 8" id="KW-0812">Transmembrane</keyword>
<keyword evidence="6 9" id="KW-0472">Membrane</keyword>
<dbReference type="GO" id="GO:0015250">
    <property type="term" value="F:water channel activity"/>
    <property type="evidence" value="ECO:0007669"/>
    <property type="project" value="TreeGrafter"/>
</dbReference>
<evidence type="ECO:0000256" key="7">
    <source>
        <dbReference type="ARBA" id="ARBA00045280"/>
    </source>
</evidence>
<evidence type="ECO:0000256" key="5">
    <source>
        <dbReference type="ARBA" id="ARBA00022989"/>
    </source>
</evidence>
<evidence type="ECO:0000256" key="9">
    <source>
        <dbReference type="SAM" id="Phobius"/>
    </source>
</evidence>
<feature type="transmembrane region" description="Helical" evidence="9">
    <location>
        <begin position="59"/>
        <end position="80"/>
    </location>
</feature>
<protein>
    <submittedName>
        <fullName evidence="11">Aquaporin</fullName>
    </submittedName>
</protein>
<dbReference type="WBParaSite" id="PSU_v2.g17291.t1">
    <property type="protein sequence ID" value="PSU_v2.g17291.t1"/>
    <property type="gene ID" value="PSU_v2.g17291"/>
</dbReference>
<feature type="transmembrane region" description="Helical" evidence="9">
    <location>
        <begin position="7"/>
        <end position="29"/>
    </location>
</feature>
<comment type="subcellular location">
    <subcellularLocation>
        <location evidence="1">Membrane</location>
        <topology evidence="1">Multi-pass membrane protein</topology>
    </subcellularLocation>
</comment>
<keyword evidence="3 8" id="KW-0813">Transport</keyword>
<dbReference type="PANTHER" id="PTHR43829:SF9">
    <property type="entry name" value="AQUAPORIN-9"/>
    <property type="match status" value="1"/>
</dbReference>
<dbReference type="InterPro" id="IPR023271">
    <property type="entry name" value="Aquaporin-like"/>
</dbReference>
<name>A0A914YDB9_9BILA</name>
<dbReference type="GO" id="GO:0016323">
    <property type="term" value="C:basolateral plasma membrane"/>
    <property type="evidence" value="ECO:0007669"/>
    <property type="project" value="TreeGrafter"/>
</dbReference>
<dbReference type="Proteomes" id="UP000887577">
    <property type="component" value="Unplaced"/>
</dbReference>
<dbReference type="InterPro" id="IPR050363">
    <property type="entry name" value="MIP/Aquaporin"/>
</dbReference>
<evidence type="ECO:0000313" key="10">
    <source>
        <dbReference type="Proteomes" id="UP000887577"/>
    </source>
</evidence>
<evidence type="ECO:0000256" key="6">
    <source>
        <dbReference type="ARBA" id="ARBA00023136"/>
    </source>
</evidence>
<dbReference type="AlphaFoldDB" id="A0A914YDB9"/>
<evidence type="ECO:0000256" key="1">
    <source>
        <dbReference type="ARBA" id="ARBA00004141"/>
    </source>
</evidence>
<keyword evidence="5 9" id="KW-1133">Transmembrane helix</keyword>
<keyword evidence="10" id="KW-1185">Reference proteome</keyword>
<comment type="similarity">
    <text evidence="2 8">Belongs to the MIP/aquaporin (TC 1.A.8) family.</text>
</comment>
<accession>A0A914YDB9</accession>
<reference evidence="11" key="1">
    <citation type="submission" date="2022-11" db="UniProtKB">
        <authorList>
            <consortium name="WormBaseParasite"/>
        </authorList>
    </citation>
    <scope>IDENTIFICATION</scope>
</reference>
<comment type="function">
    <text evidence="7">Aquaglyceroporin that may modulate the water content and osmolytes during anhydrobiosis.</text>
</comment>
<evidence type="ECO:0000256" key="2">
    <source>
        <dbReference type="ARBA" id="ARBA00006175"/>
    </source>
</evidence>
<dbReference type="Pfam" id="PF00230">
    <property type="entry name" value="MIP"/>
    <property type="match status" value="1"/>
</dbReference>
<evidence type="ECO:0000256" key="8">
    <source>
        <dbReference type="RuleBase" id="RU000477"/>
    </source>
</evidence>
<dbReference type="Gene3D" id="1.20.1080.10">
    <property type="entry name" value="Glycerol uptake facilitator protein"/>
    <property type="match status" value="1"/>
</dbReference>
<dbReference type="PANTHER" id="PTHR43829">
    <property type="entry name" value="AQUAPORIN OR AQUAGLYCEROPORIN RELATED"/>
    <property type="match status" value="1"/>
</dbReference>
<evidence type="ECO:0000256" key="4">
    <source>
        <dbReference type="ARBA" id="ARBA00022692"/>
    </source>
</evidence>
<proteinExistence type="inferred from homology"/>
<dbReference type="PRINTS" id="PR00783">
    <property type="entry name" value="MINTRINSICP"/>
</dbReference>
<evidence type="ECO:0000313" key="11">
    <source>
        <dbReference type="WBParaSite" id="PSU_v2.g17291.t1"/>
    </source>
</evidence>
<feature type="transmembrane region" description="Helical" evidence="9">
    <location>
        <begin position="92"/>
        <end position="112"/>
    </location>
</feature>
<evidence type="ECO:0000256" key="3">
    <source>
        <dbReference type="ARBA" id="ARBA00022448"/>
    </source>
</evidence>
<organism evidence="10 11">
    <name type="scientific">Panagrolaimus superbus</name>
    <dbReference type="NCBI Taxonomy" id="310955"/>
    <lineage>
        <taxon>Eukaryota</taxon>
        <taxon>Metazoa</taxon>
        <taxon>Ecdysozoa</taxon>
        <taxon>Nematoda</taxon>
        <taxon>Chromadorea</taxon>
        <taxon>Rhabditida</taxon>
        <taxon>Tylenchina</taxon>
        <taxon>Panagrolaimomorpha</taxon>
        <taxon>Panagrolaimoidea</taxon>
        <taxon>Panagrolaimidae</taxon>
        <taxon>Panagrolaimus</taxon>
    </lineage>
</organism>
<sequence length="141" mass="15516">MSFGRFLLYFFAQTLGAFIAAAMIFGIYYDAINNFDQGTRELFGKNGTGIVFTSFPQPFLSITNGIFDQIAGTALLCLSVKAIIDKNTAIPYYLHPLLIGLAVFVIATGFAYNGMGSINPARDFGPRLFLWVAGYSWEAIR</sequence>